<accession>A0A2S6NEI6</accession>
<feature type="region of interest" description="Disordered" evidence="1">
    <location>
        <begin position="129"/>
        <end position="167"/>
    </location>
</feature>
<evidence type="ECO:0000256" key="1">
    <source>
        <dbReference type="SAM" id="MobiDB-lite"/>
    </source>
</evidence>
<sequence length="167" mass="18310">MMSTPNKVKVYLHALSGSSTGPYAWCAHIISKGTYEEISGSSTVDHQTRLLIEGSIAVLNRIPARSKVHFVCSDNYLGTWIFARLGDGSEAALAPLRKKANFDLLPSLVEARDRHASVNILTCPQSKMGENQKTVAERAKEIVEEAQEPQDIVTHRPPPTDDASAPW</sequence>
<dbReference type="Proteomes" id="UP000239089">
    <property type="component" value="Unassembled WGS sequence"/>
</dbReference>
<organism evidence="2 3">
    <name type="scientific">Rhodoblastus sphagnicola</name>
    <dbReference type="NCBI Taxonomy" id="333368"/>
    <lineage>
        <taxon>Bacteria</taxon>
        <taxon>Pseudomonadati</taxon>
        <taxon>Pseudomonadota</taxon>
        <taxon>Alphaproteobacteria</taxon>
        <taxon>Hyphomicrobiales</taxon>
        <taxon>Rhodoblastaceae</taxon>
        <taxon>Rhodoblastus</taxon>
    </lineage>
</organism>
<evidence type="ECO:0000313" key="3">
    <source>
        <dbReference type="Proteomes" id="UP000239089"/>
    </source>
</evidence>
<evidence type="ECO:0000313" key="2">
    <source>
        <dbReference type="EMBL" id="PPQ33065.1"/>
    </source>
</evidence>
<reference evidence="2 3" key="1">
    <citation type="journal article" date="2018" name="Arch. Microbiol.">
        <title>New insights into the metabolic potential of the phototrophic purple bacterium Rhodopila globiformis DSM 161(T) from its draft genome sequence and evidence for a vanadium-dependent nitrogenase.</title>
        <authorList>
            <person name="Imhoff J.F."/>
            <person name="Rahn T."/>
            <person name="Kunzel S."/>
            <person name="Neulinger S.C."/>
        </authorList>
    </citation>
    <scope>NUCLEOTIDE SEQUENCE [LARGE SCALE GENOMIC DNA]</scope>
    <source>
        <strain evidence="2 3">DSM 16996</strain>
    </source>
</reference>
<comment type="caution">
    <text evidence="2">The sequence shown here is derived from an EMBL/GenBank/DDBJ whole genome shotgun (WGS) entry which is preliminary data.</text>
</comment>
<dbReference type="AlphaFoldDB" id="A0A2S6NEI6"/>
<evidence type="ECO:0008006" key="4">
    <source>
        <dbReference type="Google" id="ProtNLM"/>
    </source>
</evidence>
<dbReference type="EMBL" id="NHSJ01000030">
    <property type="protein sequence ID" value="PPQ33065.1"/>
    <property type="molecule type" value="Genomic_DNA"/>
</dbReference>
<protein>
    <recommendedName>
        <fullName evidence="4">RNase H type-1 domain-containing protein</fullName>
    </recommendedName>
</protein>
<gene>
    <name evidence="2" type="ORF">CCR94_03005</name>
</gene>
<proteinExistence type="predicted"/>
<keyword evidence="3" id="KW-1185">Reference proteome</keyword>
<name>A0A2S6NEI6_9HYPH</name>